<dbReference type="RefSeq" id="WP_200387794.1">
    <property type="nucleotide sequence ID" value="NZ_NRSD01000009.1"/>
</dbReference>
<dbReference type="PROSITE" id="PS51257">
    <property type="entry name" value="PROKAR_LIPOPROTEIN"/>
    <property type="match status" value="1"/>
</dbReference>
<dbReference type="AlphaFoldDB" id="A0A9X0WI71"/>
<name>A0A9X0WI71_9GAMM</name>
<comment type="caution">
    <text evidence="1">The sequence shown here is derived from an EMBL/GenBank/DDBJ whole genome shotgun (WGS) entry which is preliminary data.</text>
</comment>
<sequence length="178" mass="19883">MPKQARLLGHALRALAVVGLLVGCEQSGMSDLREYIKEVKARPPGRIEPLPEIEAVEGFVFDPRDRRDPFVMDRQTTEITSDGASLAPDPNRPKEQLEQFPLTDLNMVGTLQQENGALWALVRTKTGQLYRVQVGNYVGQNNGQIVAIKPDVMRIVEIVLEASGEWRENEQVIPLTKP</sequence>
<dbReference type="Gene3D" id="2.30.30.830">
    <property type="match status" value="1"/>
</dbReference>
<proteinExistence type="predicted"/>
<dbReference type="PIRSF" id="PIRSF016481">
    <property type="entry name" value="Pilus_assembly_PilP"/>
    <property type="match status" value="1"/>
</dbReference>
<evidence type="ECO:0000313" key="1">
    <source>
        <dbReference type="EMBL" id="MBK1644981.1"/>
    </source>
</evidence>
<dbReference type="Pfam" id="PF04351">
    <property type="entry name" value="PilP"/>
    <property type="match status" value="1"/>
</dbReference>
<dbReference type="InterPro" id="IPR007446">
    <property type="entry name" value="PilP"/>
</dbReference>
<gene>
    <name evidence="1" type="ORF">CKO25_10025</name>
</gene>
<dbReference type="EMBL" id="NRSD01000009">
    <property type="protein sequence ID" value="MBK1644981.1"/>
    <property type="molecule type" value="Genomic_DNA"/>
</dbReference>
<organism evidence="1 2">
    <name type="scientific">Thiocapsa imhoffii</name>
    <dbReference type="NCBI Taxonomy" id="382777"/>
    <lineage>
        <taxon>Bacteria</taxon>
        <taxon>Pseudomonadati</taxon>
        <taxon>Pseudomonadota</taxon>
        <taxon>Gammaproteobacteria</taxon>
        <taxon>Chromatiales</taxon>
        <taxon>Chromatiaceae</taxon>
        <taxon>Thiocapsa</taxon>
    </lineage>
</organism>
<accession>A0A9X0WI71</accession>
<keyword evidence="2" id="KW-1185">Reference proteome</keyword>
<reference evidence="1 2" key="1">
    <citation type="journal article" date="2020" name="Microorganisms">
        <title>Osmotic Adaptation and Compatible Solute Biosynthesis of Phototrophic Bacteria as Revealed from Genome Analyses.</title>
        <authorList>
            <person name="Imhoff J.F."/>
            <person name="Rahn T."/>
            <person name="Kunzel S."/>
            <person name="Keller A."/>
            <person name="Neulinger S.C."/>
        </authorList>
    </citation>
    <scope>NUCLEOTIDE SEQUENCE [LARGE SCALE GENOMIC DNA]</scope>
    <source>
        <strain evidence="1 2">DSM 21303</strain>
    </source>
</reference>
<evidence type="ECO:0000313" key="2">
    <source>
        <dbReference type="Proteomes" id="UP001138802"/>
    </source>
</evidence>
<protein>
    <submittedName>
        <fullName evidence="1">Pilus assembly protein PilP</fullName>
    </submittedName>
</protein>
<dbReference type="Proteomes" id="UP001138802">
    <property type="component" value="Unassembled WGS sequence"/>
</dbReference>